<dbReference type="SUPFAM" id="SSF49764">
    <property type="entry name" value="HSP20-like chaperones"/>
    <property type="match status" value="1"/>
</dbReference>
<gene>
    <name evidence="2" type="ORF">N47_L13850</name>
</gene>
<name>E1YDZ3_9BACT</name>
<sequence>MDKIAVELDGASKEILWFLYENRHAGIDTLAKLTEAPNHMDVLLKIKEIINPAAEKIIGYPILSFESSRADRETGENVTFSWWLAGQPHRERRELLPDIFDEDDNLVVCLELFGITEDELRLSVSNNNKLIIDADKYFHKEIYLPAGINTDTITSRYNNNILEVKLKKMDCKPA</sequence>
<dbReference type="Gene3D" id="2.60.40.790">
    <property type="match status" value="1"/>
</dbReference>
<evidence type="ECO:0000259" key="1">
    <source>
        <dbReference type="Pfam" id="PF17886"/>
    </source>
</evidence>
<dbReference type="InterPro" id="IPR008978">
    <property type="entry name" value="HSP20-like_chaperone"/>
</dbReference>
<dbReference type="AlphaFoldDB" id="E1YDZ3"/>
<organism evidence="2">
    <name type="scientific">uncultured Desulfobacterium sp</name>
    <dbReference type="NCBI Taxonomy" id="201089"/>
    <lineage>
        <taxon>Bacteria</taxon>
        <taxon>Pseudomonadati</taxon>
        <taxon>Thermodesulfobacteriota</taxon>
        <taxon>Desulfobacteria</taxon>
        <taxon>Desulfobacterales</taxon>
        <taxon>Desulfobacteriaceae</taxon>
        <taxon>Desulfobacterium</taxon>
        <taxon>environmental samples</taxon>
    </lineage>
</organism>
<dbReference type="CDD" id="cd06464">
    <property type="entry name" value="ACD_sHsps-like"/>
    <property type="match status" value="1"/>
</dbReference>
<dbReference type="EMBL" id="FR695869">
    <property type="protein sequence ID" value="CBX28787.1"/>
    <property type="molecule type" value="Genomic_DNA"/>
</dbReference>
<evidence type="ECO:0000313" key="2">
    <source>
        <dbReference type="EMBL" id="CBX28787.1"/>
    </source>
</evidence>
<feature type="domain" description="ArsA HSP20-like" evidence="1">
    <location>
        <begin position="103"/>
        <end position="165"/>
    </location>
</feature>
<proteinExistence type="predicted"/>
<dbReference type="InterPro" id="IPR040612">
    <property type="entry name" value="ArsA_HSP20-like"/>
</dbReference>
<accession>E1YDZ3</accession>
<dbReference type="Pfam" id="PF17886">
    <property type="entry name" value="ArsA_HSP20"/>
    <property type="match status" value="1"/>
</dbReference>
<reference evidence="2" key="1">
    <citation type="journal article" date="2011" name="Environ. Microbiol.">
        <title>Genomic insights into the metabolic potential of the polycyclic aromatic hydrocarbon degrading sulfate-reducing Deltaproteobacterium N47.</title>
        <authorList>
            <person name="Bergmann F."/>
            <person name="Selesi D."/>
            <person name="Weinmaier T."/>
            <person name="Tischler P."/>
            <person name="Rattei T."/>
            <person name="Meckenstock R.U."/>
        </authorList>
    </citation>
    <scope>NUCLEOTIDE SEQUENCE</scope>
</reference>
<protein>
    <recommendedName>
        <fullName evidence="1">ArsA HSP20-like domain-containing protein</fullName>
    </recommendedName>
</protein>